<sequence length="206" mass="23040">MNSYPDAQKVVDDLGDKLLGAFIQSVDGAAVDLEAFRDAFPTWFVNFSKRFVANFVHERMWDRMVREVADESAVQIIDQEPTRQILIDRYVIRFKRHRSDLKISTYPTSGALAFWTNVAMIPGTETHSLALGYLWDVDEAAVKGALLSYRTELDRPLWSVSLGANPIQAAGSGPAPIDWTPLEPNLPQLDLRDIIEEDEDGTEGGS</sequence>
<organism evidence="1 2">
    <name type="scientific">Gordonia sputi NBRC 100414</name>
    <dbReference type="NCBI Taxonomy" id="1089453"/>
    <lineage>
        <taxon>Bacteria</taxon>
        <taxon>Bacillati</taxon>
        <taxon>Actinomycetota</taxon>
        <taxon>Actinomycetes</taxon>
        <taxon>Mycobacteriales</taxon>
        <taxon>Gordoniaceae</taxon>
        <taxon>Gordonia</taxon>
    </lineage>
</organism>
<dbReference type="AlphaFoldDB" id="H5U6Y3"/>
<reference evidence="1 2" key="1">
    <citation type="submission" date="2012-02" db="EMBL/GenBank/DDBJ databases">
        <title>Whole genome shotgun sequence of Gordonia sputi NBRC 100414.</title>
        <authorList>
            <person name="Yoshida I."/>
            <person name="Hosoyama A."/>
            <person name="Tsuchikane K."/>
            <person name="Katsumata H."/>
            <person name="Yamazaki S."/>
            <person name="Fujita N."/>
        </authorList>
    </citation>
    <scope>NUCLEOTIDE SEQUENCE [LARGE SCALE GENOMIC DNA]</scope>
    <source>
        <strain evidence="1 2">NBRC 100414</strain>
    </source>
</reference>
<keyword evidence="2" id="KW-1185">Reference proteome</keyword>
<dbReference type="Proteomes" id="UP000005845">
    <property type="component" value="Unassembled WGS sequence"/>
</dbReference>
<name>H5U6Y3_9ACTN</name>
<accession>H5U6Y3</accession>
<dbReference type="eggNOG" id="ENOG50329JF">
    <property type="taxonomic scope" value="Bacteria"/>
</dbReference>
<comment type="caution">
    <text evidence="1">The sequence shown here is derived from an EMBL/GenBank/DDBJ whole genome shotgun (WGS) entry which is preliminary data.</text>
</comment>
<evidence type="ECO:0000313" key="1">
    <source>
        <dbReference type="EMBL" id="GAB41491.1"/>
    </source>
</evidence>
<gene>
    <name evidence="1" type="ORF">GOSPT_131_00260</name>
</gene>
<evidence type="ECO:0000313" key="2">
    <source>
        <dbReference type="Proteomes" id="UP000005845"/>
    </source>
</evidence>
<dbReference type="EMBL" id="BAFC01000129">
    <property type="protein sequence ID" value="GAB41491.1"/>
    <property type="molecule type" value="Genomic_DNA"/>
</dbReference>
<proteinExistence type="predicted"/>
<protein>
    <submittedName>
        <fullName evidence="1">Uncharacterized protein</fullName>
    </submittedName>
</protein>